<gene>
    <name evidence="2" type="ORF">BD626DRAFT_474666</name>
</gene>
<evidence type="ECO:0000313" key="2">
    <source>
        <dbReference type="EMBL" id="TRM69599.1"/>
    </source>
</evidence>
<dbReference type="EMBL" id="VDMD01000001">
    <property type="protein sequence ID" value="TRM69599.1"/>
    <property type="molecule type" value="Genomic_DNA"/>
</dbReference>
<protein>
    <recommendedName>
        <fullName evidence="4">Secreted protein</fullName>
    </recommendedName>
</protein>
<evidence type="ECO:0000256" key="1">
    <source>
        <dbReference type="SAM" id="SignalP"/>
    </source>
</evidence>
<proteinExistence type="predicted"/>
<dbReference type="Proteomes" id="UP000320762">
    <property type="component" value="Unassembled WGS sequence"/>
</dbReference>
<accession>A0A550CXU1</accession>
<reference evidence="2 3" key="1">
    <citation type="journal article" date="2019" name="New Phytol.">
        <title>Comparative genomics reveals unique wood-decay strategies and fruiting body development in the Schizophyllaceae.</title>
        <authorList>
            <person name="Almasi E."/>
            <person name="Sahu N."/>
            <person name="Krizsan K."/>
            <person name="Balint B."/>
            <person name="Kovacs G.M."/>
            <person name="Kiss B."/>
            <person name="Cseklye J."/>
            <person name="Drula E."/>
            <person name="Henrissat B."/>
            <person name="Nagy I."/>
            <person name="Chovatia M."/>
            <person name="Adam C."/>
            <person name="LaButti K."/>
            <person name="Lipzen A."/>
            <person name="Riley R."/>
            <person name="Grigoriev I.V."/>
            <person name="Nagy L.G."/>
        </authorList>
    </citation>
    <scope>NUCLEOTIDE SEQUENCE [LARGE SCALE GENOMIC DNA]</scope>
    <source>
        <strain evidence="2 3">NL-1724</strain>
    </source>
</reference>
<feature type="chain" id="PRO_5022149776" description="Secreted protein" evidence="1">
    <location>
        <begin position="19"/>
        <end position="101"/>
    </location>
</feature>
<feature type="signal peptide" evidence="1">
    <location>
        <begin position="1"/>
        <end position="18"/>
    </location>
</feature>
<evidence type="ECO:0000313" key="3">
    <source>
        <dbReference type="Proteomes" id="UP000320762"/>
    </source>
</evidence>
<sequence>MCLGLATWLRFPYYCFLAAVFSTCEPLRQTTSGSVKTSHTRQTSHRFCLLEADTSPLAHQFILVMFGYLPCHERNRPSLWNRCKRASARRSDARPALASGL</sequence>
<dbReference type="AlphaFoldDB" id="A0A550CXU1"/>
<comment type="caution">
    <text evidence="2">The sequence shown here is derived from an EMBL/GenBank/DDBJ whole genome shotgun (WGS) entry which is preliminary data.</text>
</comment>
<keyword evidence="3" id="KW-1185">Reference proteome</keyword>
<name>A0A550CXU1_9AGAR</name>
<organism evidence="2 3">
    <name type="scientific">Schizophyllum amplum</name>
    <dbReference type="NCBI Taxonomy" id="97359"/>
    <lineage>
        <taxon>Eukaryota</taxon>
        <taxon>Fungi</taxon>
        <taxon>Dikarya</taxon>
        <taxon>Basidiomycota</taxon>
        <taxon>Agaricomycotina</taxon>
        <taxon>Agaricomycetes</taxon>
        <taxon>Agaricomycetidae</taxon>
        <taxon>Agaricales</taxon>
        <taxon>Schizophyllaceae</taxon>
        <taxon>Schizophyllum</taxon>
    </lineage>
</organism>
<evidence type="ECO:0008006" key="4">
    <source>
        <dbReference type="Google" id="ProtNLM"/>
    </source>
</evidence>
<keyword evidence="1" id="KW-0732">Signal</keyword>